<dbReference type="Proteomes" id="UP000010467">
    <property type="component" value="Chromosome"/>
</dbReference>
<sequence>MLNKTERDGLVIHTSDDPRHLTRAVVEGPQGCFLVETVEETYTETEGAAYNPEDFLNTVLDFYRQGRTRSVQSPQEAFSG</sequence>
<dbReference type="RefSeq" id="WP_015234616.1">
    <property type="nucleotide sequence ID" value="NC_019793.1"/>
</dbReference>
<dbReference type="AlphaFoldDB" id="K9ZXI9"/>
<proteinExistence type="predicted"/>
<dbReference type="OrthoDB" id="73642at2"/>
<dbReference type="EMBL" id="CP003382">
    <property type="protein sequence ID" value="AFZ66306.1"/>
    <property type="molecule type" value="Genomic_DNA"/>
</dbReference>
<dbReference type="HOGENOM" id="CLU_2583919_0_0_0"/>
<gene>
    <name evidence="1" type="ordered locus">Deipe_0727</name>
</gene>
<dbReference type="PATRIC" id="fig|937777.3.peg.732"/>
<reference evidence="2" key="1">
    <citation type="submission" date="2012-03" db="EMBL/GenBank/DDBJ databases">
        <title>Complete sequence of chromosome of Deinococcus peraridilitoris DSM 19664.</title>
        <authorList>
            <person name="Lucas S."/>
            <person name="Copeland A."/>
            <person name="Lapidus A."/>
            <person name="Glavina del Rio T."/>
            <person name="Dalin E."/>
            <person name="Tice H."/>
            <person name="Bruce D."/>
            <person name="Goodwin L."/>
            <person name="Pitluck S."/>
            <person name="Peters L."/>
            <person name="Mikhailova N."/>
            <person name="Lu M."/>
            <person name="Kyrpides N."/>
            <person name="Mavromatis K."/>
            <person name="Ivanova N."/>
            <person name="Brettin T."/>
            <person name="Detter J.C."/>
            <person name="Han C."/>
            <person name="Larimer F."/>
            <person name="Land M."/>
            <person name="Hauser L."/>
            <person name="Markowitz V."/>
            <person name="Cheng J.-F."/>
            <person name="Hugenholtz P."/>
            <person name="Woyke T."/>
            <person name="Wu D."/>
            <person name="Pukall R."/>
            <person name="Steenblock K."/>
            <person name="Brambilla E."/>
            <person name="Klenk H.-P."/>
            <person name="Eisen J.A."/>
        </authorList>
    </citation>
    <scope>NUCLEOTIDE SEQUENCE [LARGE SCALE GENOMIC DNA]</scope>
    <source>
        <strain evidence="2">DSM 19664 / LMG 22246 / CIP 109416 / KR-200</strain>
    </source>
</reference>
<keyword evidence="2" id="KW-1185">Reference proteome</keyword>
<evidence type="ECO:0000313" key="1">
    <source>
        <dbReference type="EMBL" id="AFZ66306.1"/>
    </source>
</evidence>
<evidence type="ECO:0000313" key="2">
    <source>
        <dbReference type="Proteomes" id="UP000010467"/>
    </source>
</evidence>
<dbReference type="KEGG" id="dpd:Deipe_0727"/>
<organism evidence="1 2">
    <name type="scientific">Deinococcus peraridilitoris (strain DSM 19664 / LMG 22246 / CIP 109416 / KR-200)</name>
    <dbReference type="NCBI Taxonomy" id="937777"/>
    <lineage>
        <taxon>Bacteria</taxon>
        <taxon>Thermotogati</taxon>
        <taxon>Deinococcota</taxon>
        <taxon>Deinococci</taxon>
        <taxon>Deinococcales</taxon>
        <taxon>Deinococcaceae</taxon>
        <taxon>Deinococcus</taxon>
    </lineage>
</organism>
<name>K9ZXI9_DEIPD</name>
<accession>K9ZXI9</accession>
<protein>
    <submittedName>
        <fullName evidence="1">Uncharacterized protein</fullName>
    </submittedName>
</protein>